<organism evidence="2 3">
    <name type="scientific">Morella rubra</name>
    <name type="common">Chinese bayberry</name>
    <dbReference type="NCBI Taxonomy" id="262757"/>
    <lineage>
        <taxon>Eukaryota</taxon>
        <taxon>Viridiplantae</taxon>
        <taxon>Streptophyta</taxon>
        <taxon>Embryophyta</taxon>
        <taxon>Tracheophyta</taxon>
        <taxon>Spermatophyta</taxon>
        <taxon>Magnoliopsida</taxon>
        <taxon>eudicotyledons</taxon>
        <taxon>Gunneridae</taxon>
        <taxon>Pentapetalae</taxon>
        <taxon>rosids</taxon>
        <taxon>fabids</taxon>
        <taxon>Fagales</taxon>
        <taxon>Myricaceae</taxon>
        <taxon>Morella</taxon>
    </lineage>
</organism>
<evidence type="ECO:0000313" key="2">
    <source>
        <dbReference type="EMBL" id="KAB1199627.1"/>
    </source>
</evidence>
<proteinExistence type="predicted"/>
<evidence type="ECO:0000313" key="3">
    <source>
        <dbReference type="Proteomes" id="UP000516437"/>
    </source>
</evidence>
<keyword evidence="2" id="KW-0830">Ubiquinone</keyword>
<keyword evidence="1" id="KW-1133">Transmembrane helix</keyword>
<feature type="transmembrane region" description="Helical" evidence="1">
    <location>
        <begin position="36"/>
        <end position="53"/>
    </location>
</feature>
<keyword evidence="1" id="KW-0812">Transmembrane</keyword>
<dbReference type="OrthoDB" id="10250268at2759"/>
<accession>A0A6A1UIL0</accession>
<sequence>MAWRGQLSRNMKELRILLCQSSPASSATRFFISTNIFSYMFAILIFILLLITIENSKSFSLIYLRQYASNMSVVLNF</sequence>
<dbReference type="Proteomes" id="UP000516437">
    <property type="component" value="Unassembled WGS sequence"/>
</dbReference>
<keyword evidence="3" id="KW-1185">Reference proteome</keyword>
<reference evidence="2 3" key="1">
    <citation type="journal article" date="2019" name="Plant Biotechnol. J.">
        <title>The red bayberry genome and genetic basis of sex determination.</title>
        <authorList>
            <person name="Jia H.M."/>
            <person name="Jia H.J."/>
            <person name="Cai Q.L."/>
            <person name="Wang Y."/>
            <person name="Zhao H.B."/>
            <person name="Yang W.F."/>
            <person name="Wang G.Y."/>
            <person name="Li Y.H."/>
            <person name="Zhan D.L."/>
            <person name="Shen Y.T."/>
            <person name="Niu Q.F."/>
            <person name="Chang L."/>
            <person name="Qiu J."/>
            <person name="Zhao L."/>
            <person name="Xie H.B."/>
            <person name="Fu W.Y."/>
            <person name="Jin J."/>
            <person name="Li X.W."/>
            <person name="Jiao Y."/>
            <person name="Zhou C.C."/>
            <person name="Tu T."/>
            <person name="Chai C.Y."/>
            <person name="Gao J.L."/>
            <person name="Fan L.J."/>
            <person name="van de Weg E."/>
            <person name="Wang J.Y."/>
            <person name="Gao Z.S."/>
        </authorList>
    </citation>
    <scope>NUCLEOTIDE SEQUENCE [LARGE SCALE GENOMIC DNA]</scope>
    <source>
        <tissue evidence="2">Leaves</tissue>
    </source>
</reference>
<gene>
    <name evidence="2" type="ORF">CJ030_MR0G019005</name>
</gene>
<dbReference type="EMBL" id="RXIC02000444">
    <property type="protein sequence ID" value="KAB1199627.1"/>
    <property type="molecule type" value="Genomic_DNA"/>
</dbReference>
<keyword evidence="1" id="KW-0472">Membrane</keyword>
<evidence type="ECO:0000256" key="1">
    <source>
        <dbReference type="SAM" id="Phobius"/>
    </source>
</evidence>
<dbReference type="AlphaFoldDB" id="A0A6A1UIL0"/>
<protein>
    <submittedName>
        <fullName evidence="2">NADH dehydrogenase [ubiquinone] 1 alpha subcomplex subunit 2</fullName>
    </submittedName>
</protein>
<name>A0A6A1UIL0_9ROSI</name>
<comment type="caution">
    <text evidence="2">The sequence shown here is derived from an EMBL/GenBank/DDBJ whole genome shotgun (WGS) entry which is preliminary data.</text>
</comment>